<evidence type="ECO:0000256" key="8">
    <source>
        <dbReference type="ARBA" id="ARBA00023077"/>
    </source>
</evidence>
<comment type="subcellular location">
    <subcellularLocation>
        <location evidence="1 11">Cell outer membrane</location>
        <topology evidence="1 11">Multi-pass membrane protein</topology>
    </subcellularLocation>
</comment>
<proteinExistence type="inferred from homology"/>
<keyword evidence="9 11" id="KW-0472">Membrane</keyword>
<evidence type="ECO:0000256" key="6">
    <source>
        <dbReference type="ARBA" id="ARBA00023004"/>
    </source>
</evidence>
<dbReference type="Pfam" id="PF07715">
    <property type="entry name" value="Plug"/>
    <property type="match status" value="1"/>
</dbReference>
<dbReference type="InterPro" id="IPR039426">
    <property type="entry name" value="TonB-dep_rcpt-like"/>
</dbReference>
<evidence type="ECO:0000256" key="3">
    <source>
        <dbReference type="ARBA" id="ARBA00022452"/>
    </source>
</evidence>
<evidence type="ECO:0000259" key="14">
    <source>
        <dbReference type="Pfam" id="PF07715"/>
    </source>
</evidence>
<dbReference type="SUPFAM" id="SSF56935">
    <property type="entry name" value="Porins"/>
    <property type="match status" value="1"/>
</dbReference>
<protein>
    <submittedName>
        <fullName evidence="15">TonB-dependent receptor</fullName>
    </submittedName>
</protein>
<evidence type="ECO:0000256" key="5">
    <source>
        <dbReference type="ARBA" id="ARBA00022692"/>
    </source>
</evidence>
<organism evidence="15 16">
    <name type="scientific">Oceanicoccus sagamiensis</name>
    <dbReference type="NCBI Taxonomy" id="716816"/>
    <lineage>
        <taxon>Bacteria</taxon>
        <taxon>Pseudomonadati</taxon>
        <taxon>Pseudomonadota</taxon>
        <taxon>Gammaproteobacteria</taxon>
        <taxon>Cellvibrionales</taxon>
        <taxon>Spongiibacteraceae</taxon>
        <taxon>Oceanicoccus</taxon>
    </lineage>
</organism>
<dbReference type="Proteomes" id="UP000193450">
    <property type="component" value="Chromosome"/>
</dbReference>
<feature type="domain" description="TonB-dependent receptor plug" evidence="14">
    <location>
        <begin position="52"/>
        <end position="155"/>
    </location>
</feature>
<evidence type="ECO:0000256" key="1">
    <source>
        <dbReference type="ARBA" id="ARBA00004571"/>
    </source>
</evidence>
<evidence type="ECO:0000256" key="10">
    <source>
        <dbReference type="ARBA" id="ARBA00023237"/>
    </source>
</evidence>
<evidence type="ECO:0000256" key="4">
    <source>
        <dbReference type="ARBA" id="ARBA00022496"/>
    </source>
</evidence>
<keyword evidence="10 11" id="KW-0998">Cell outer membrane</keyword>
<reference evidence="15 16" key="1">
    <citation type="submission" date="2016-11" db="EMBL/GenBank/DDBJ databases">
        <title>Trade-off between light-utilization and light-protection in marine flavobacteria.</title>
        <authorList>
            <person name="Kumagai Y."/>
        </authorList>
    </citation>
    <scope>NUCLEOTIDE SEQUENCE [LARGE SCALE GENOMIC DNA]</scope>
    <source>
        <strain evidence="15 16">NBRC 107125</strain>
    </source>
</reference>
<feature type="domain" description="TonB-dependent receptor-like beta-barrel" evidence="13">
    <location>
        <begin position="294"/>
        <end position="719"/>
    </location>
</feature>
<evidence type="ECO:0000256" key="9">
    <source>
        <dbReference type="ARBA" id="ARBA00023136"/>
    </source>
</evidence>
<evidence type="ECO:0000313" key="16">
    <source>
        <dbReference type="Proteomes" id="UP000193450"/>
    </source>
</evidence>
<dbReference type="AlphaFoldDB" id="A0A1X9NCL4"/>
<dbReference type="RefSeq" id="WP_085756793.1">
    <property type="nucleotide sequence ID" value="NZ_CP019343.1"/>
</dbReference>
<dbReference type="PANTHER" id="PTHR32552">
    <property type="entry name" value="FERRICHROME IRON RECEPTOR-RELATED"/>
    <property type="match status" value="1"/>
</dbReference>
<dbReference type="KEGG" id="osg:BST96_00395"/>
<evidence type="ECO:0000259" key="13">
    <source>
        <dbReference type="Pfam" id="PF00593"/>
    </source>
</evidence>
<keyword evidence="6" id="KW-0408">Iron</keyword>
<dbReference type="PROSITE" id="PS52016">
    <property type="entry name" value="TONB_DEPENDENT_REC_3"/>
    <property type="match status" value="1"/>
</dbReference>
<dbReference type="InterPro" id="IPR012910">
    <property type="entry name" value="Plug_dom"/>
</dbReference>
<evidence type="ECO:0000256" key="7">
    <source>
        <dbReference type="ARBA" id="ARBA00023065"/>
    </source>
</evidence>
<dbReference type="InterPro" id="IPR036942">
    <property type="entry name" value="Beta-barrel_TonB_sf"/>
</dbReference>
<gene>
    <name evidence="15" type="ORF">BST96_00395</name>
</gene>
<keyword evidence="7" id="KW-0406">Ion transport</keyword>
<dbReference type="PANTHER" id="PTHR32552:SF81">
    <property type="entry name" value="TONB-DEPENDENT OUTER MEMBRANE RECEPTOR"/>
    <property type="match status" value="1"/>
</dbReference>
<dbReference type="Gene3D" id="2.40.170.20">
    <property type="entry name" value="TonB-dependent receptor, beta-barrel domain"/>
    <property type="match status" value="1"/>
</dbReference>
<dbReference type="OrthoDB" id="7176070at2"/>
<keyword evidence="3 11" id="KW-1134">Transmembrane beta strand</keyword>
<sequence>MASAQNHTMRLSALAAAIALPFTVGSHHTQADQQLRLEEILVTAQKRTELAQDIPSTMNVIDGDALKDFNVTTFDDLGALSAGLRIDSQTSRSGRIVMRGIDYNPNSASEASVTTYWNEAILDSNAIFQQMFDVERVVVLRGPQGTLQGRTSPAGSINIHTARPDLYEQTGQVKATVMDNDGINTQAAASFPVIPGKLAVRVAGVYDESDLDEIENIVTGEVSHEESTAGRLSVSWLPTDSLTVDFTAQYLERENDDVYALAGTPTGDPRLDPEAVLKELGEFDRRGALVGLDSTEDNTDADFLNTSLVVNWELDAHTITWVSGYHETDSVRNYDQSMGNANAENVRRVLTIDDRTDWSQELRLSSDEGEFWEYTVGLYYENADIFYSQENYQIPISPLAPGSNVVVFPGEAERLGLFTHNQFYLNDDWTLQVGVRYQEYDADRDISTVAGDNGFAFAGPGDLLVQVLSDEQQSYEDDAVTGQITLQYQLNTDVNLYGLVATGWRPGGVTVAGKVLPEDVLLFEPEDSTSYELGFKSTLMDGAVRLNGSLYFQDYEDYIARVNAINVREPSGDIGTSGITTNGDAEVYGAELDVTALLSQNWFIGGTLSYSDGEYADGTELPCNEFDDSGAPVIPDGEAVALCDEGGEPIGSAADWTASINSEYSVPFDRFEGYGRILYTYTGDRFSPQNLDVDPYHIVNLYVGIREEQWNIEVFATNLFDEEALRGAGGTEATQLVRRLPTGYGMRFPVPGRRIGLTASYNW</sequence>
<evidence type="ECO:0000313" key="15">
    <source>
        <dbReference type="EMBL" id="ARN72707.1"/>
    </source>
</evidence>
<comment type="similarity">
    <text evidence="11 12">Belongs to the TonB-dependent receptor family.</text>
</comment>
<keyword evidence="2 11" id="KW-0813">Transport</keyword>
<keyword evidence="8 12" id="KW-0798">TonB box</keyword>
<keyword evidence="16" id="KW-1185">Reference proteome</keyword>
<keyword evidence="5 11" id="KW-0812">Transmembrane</keyword>
<name>A0A1X9NCL4_9GAMM</name>
<dbReference type="GO" id="GO:0009279">
    <property type="term" value="C:cell outer membrane"/>
    <property type="evidence" value="ECO:0007669"/>
    <property type="project" value="UniProtKB-SubCell"/>
</dbReference>
<dbReference type="EMBL" id="CP019343">
    <property type="protein sequence ID" value="ARN72707.1"/>
    <property type="molecule type" value="Genomic_DNA"/>
</dbReference>
<dbReference type="STRING" id="716816.BST96_00395"/>
<evidence type="ECO:0000256" key="12">
    <source>
        <dbReference type="RuleBase" id="RU003357"/>
    </source>
</evidence>
<accession>A0A1X9NCL4</accession>
<dbReference type="InterPro" id="IPR000531">
    <property type="entry name" value="Beta-barrel_TonB"/>
</dbReference>
<evidence type="ECO:0000256" key="11">
    <source>
        <dbReference type="PROSITE-ProRule" id="PRU01360"/>
    </source>
</evidence>
<dbReference type="GO" id="GO:0006826">
    <property type="term" value="P:iron ion transport"/>
    <property type="evidence" value="ECO:0007669"/>
    <property type="project" value="UniProtKB-KW"/>
</dbReference>
<keyword evidence="4" id="KW-0410">Iron transport</keyword>
<evidence type="ECO:0000256" key="2">
    <source>
        <dbReference type="ARBA" id="ARBA00022448"/>
    </source>
</evidence>
<dbReference type="Pfam" id="PF00593">
    <property type="entry name" value="TonB_dep_Rec_b-barrel"/>
    <property type="match status" value="1"/>
</dbReference>
<keyword evidence="15" id="KW-0675">Receptor</keyword>